<dbReference type="CDD" id="cd00397">
    <property type="entry name" value="DNA_BRE_C"/>
    <property type="match status" value="1"/>
</dbReference>
<dbReference type="InterPro" id="IPR044068">
    <property type="entry name" value="CB"/>
</dbReference>
<dbReference type="Proteomes" id="UP001597102">
    <property type="component" value="Unassembled WGS sequence"/>
</dbReference>
<dbReference type="InterPro" id="IPR010998">
    <property type="entry name" value="Integrase_recombinase_N"/>
</dbReference>
<dbReference type="PROSITE" id="PS51898">
    <property type="entry name" value="TYR_RECOMBINASE"/>
    <property type="match status" value="1"/>
</dbReference>
<dbReference type="InterPro" id="IPR002104">
    <property type="entry name" value="Integrase_catalytic"/>
</dbReference>
<dbReference type="InterPro" id="IPR050090">
    <property type="entry name" value="Tyrosine_recombinase_XerCD"/>
</dbReference>
<name>A0ABW3J501_9HYPH</name>
<keyword evidence="4" id="KW-0233">DNA recombination</keyword>
<accession>A0ABW3J501</accession>
<proteinExistence type="inferred from homology"/>
<evidence type="ECO:0000256" key="2">
    <source>
        <dbReference type="ARBA" id="ARBA00022908"/>
    </source>
</evidence>
<feature type="domain" description="Tyr recombinase" evidence="6">
    <location>
        <begin position="120"/>
        <end position="329"/>
    </location>
</feature>
<keyword evidence="3 5" id="KW-0238">DNA-binding</keyword>
<comment type="caution">
    <text evidence="8">The sequence shown here is derived from an EMBL/GenBank/DDBJ whole genome shotgun (WGS) entry which is preliminary data.</text>
</comment>
<dbReference type="Gene3D" id="1.10.443.10">
    <property type="entry name" value="Intergrase catalytic core"/>
    <property type="match status" value="1"/>
</dbReference>
<gene>
    <name evidence="8" type="ORF">ACFQ2F_00145</name>
</gene>
<dbReference type="PROSITE" id="PS51900">
    <property type="entry name" value="CB"/>
    <property type="match status" value="1"/>
</dbReference>
<dbReference type="Gene3D" id="1.10.150.130">
    <property type="match status" value="1"/>
</dbReference>
<dbReference type="RefSeq" id="WP_379083925.1">
    <property type="nucleotide sequence ID" value="NZ_JBHTJO010000001.1"/>
</dbReference>
<comment type="similarity">
    <text evidence="1">Belongs to the 'phage' integrase family.</text>
</comment>
<evidence type="ECO:0000256" key="3">
    <source>
        <dbReference type="ARBA" id="ARBA00023125"/>
    </source>
</evidence>
<evidence type="ECO:0000313" key="9">
    <source>
        <dbReference type="Proteomes" id="UP001597102"/>
    </source>
</evidence>
<dbReference type="EMBL" id="JBHTJO010000001">
    <property type="protein sequence ID" value="MFD0985508.1"/>
    <property type="molecule type" value="Genomic_DNA"/>
</dbReference>
<evidence type="ECO:0000313" key="8">
    <source>
        <dbReference type="EMBL" id="MFD0985508.1"/>
    </source>
</evidence>
<dbReference type="InterPro" id="IPR013762">
    <property type="entry name" value="Integrase-like_cat_sf"/>
</dbReference>
<feature type="domain" description="Core-binding (CB)" evidence="7">
    <location>
        <begin position="6"/>
        <end position="89"/>
    </location>
</feature>
<dbReference type="Pfam" id="PF00589">
    <property type="entry name" value="Phage_integrase"/>
    <property type="match status" value="1"/>
</dbReference>
<evidence type="ECO:0000256" key="5">
    <source>
        <dbReference type="PROSITE-ProRule" id="PRU01248"/>
    </source>
</evidence>
<dbReference type="InterPro" id="IPR011010">
    <property type="entry name" value="DNA_brk_join_enz"/>
</dbReference>
<dbReference type="PANTHER" id="PTHR30349">
    <property type="entry name" value="PHAGE INTEGRASE-RELATED"/>
    <property type="match status" value="1"/>
</dbReference>
<evidence type="ECO:0000256" key="1">
    <source>
        <dbReference type="ARBA" id="ARBA00008857"/>
    </source>
</evidence>
<evidence type="ECO:0000259" key="6">
    <source>
        <dbReference type="PROSITE" id="PS51898"/>
    </source>
</evidence>
<sequence length="354" mass="40384">MSKRNAENERAKLRYLEILRHADGRSEQTVRQIEKALLRFEEFTGFASFKTFNQKQAADFKRALSNKGLALATTLSTLKSLKKFFVWLSSQPGYKSRINADSIAYLRLSERDERIARAPADKSYPSLLMVERAVSLMPSETPIEKRDQAMIALAAVTNIRVGALISLKLKHFDPDRMLVLQNPKEVSTKFGKPIYTFLIQLNDDFERIFLDWCRFLREVELFGDNDPLFPKTAMAHDDEMCFVPAGLSREHWATSASAREIFKAAFRTGGLPEFTPHSFRHMLVSEAYRRKLTPAQLKAWSQNLGHESLLTTLGSYGKLSLEEQGQLIREVAATPEEPPLTSSQLEEILRRRGL</sequence>
<dbReference type="SUPFAM" id="SSF56349">
    <property type="entry name" value="DNA breaking-rejoining enzymes"/>
    <property type="match status" value="1"/>
</dbReference>
<keyword evidence="2" id="KW-0229">DNA integration</keyword>
<protein>
    <submittedName>
        <fullName evidence="8">Tyrosine-type recombinase/integrase</fullName>
    </submittedName>
</protein>
<dbReference type="Pfam" id="PF02899">
    <property type="entry name" value="Phage_int_SAM_1"/>
    <property type="match status" value="1"/>
</dbReference>
<evidence type="ECO:0000256" key="4">
    <source>
        <dbReference type="ARBA" id="ARBA00023172"/>
    </source>
</evidence>
<organism evidence="8 9">
    <name type="scientific">Methyloligella solikamskensis</name>
    <dbReference type="NCBI Taxonomy" id="1177756"/>
    <lineage>
        <taxon>Bacteria</taxon>
        <taxon>Pseudomonadati</taxon>
        <taxon>Pseudomonadota</taxon>
        <taxon>Alphaproteobacteria</taxon>
        <taxon>Hyphomicrobiales</taxon>
        <taxon>Hyphomicrobiaceae</taxon>
        <taxon>Methyloligella</taxon>
    </lineage>
</organism>
<dbReference type="InterPro" id="IPR004107">
    <property type="entry name" value="Integrase_SAM-like_N"/>
</dbReference>
<reference evidence="9" key="1">
    <citation type="journal article" date="2019" name="Int. J. Syst. Evol. Microbiol.">
        <title>The Global Catalogue of Microorganisms (GCM) 10K type strain sequencing project: providing services to taxonomists for standard genome sequencing and annotation.</title>
        <authorList>
            <consortium name="The Broad Institute Genomics Platform"/>
            <consortium name="The Broad Institute Genome Sequencing Center for Infectious Disease"/>
            <person name="Wu L."/>
            <person name="Ma J."/>
        </authorList>
    </citation>
    <scope>NUCLEOTIDE SEQUENCE [LARGE SCALE GENOMIC DNA]</scope>
    <source>
        <strain evidence="9">CCUG 61697</strain>
    </source>
</reference>
<evidence type="ECO:0000259" key="7">
    <source>
        <dbReference type="PROSITE" id="PS51900"/>
    </source>
</evidence>
<keyword evidence="9" id="KW-1185">Reference proteome</keyword>
<dbReference type="PANTHER" id="PTHR30349:SF64">
    <property type="entry name" value="PROPHAGE INTEGRASE INTD-RELATED"/>
    <property type="match status" value="1"/>
</dbReference>